<dbReference type="KEGG" id="hbl:XJ32_00605"/>
<gene>
    <name evidence="1" type="ORF">XJ32_00605</name>
</gene>
<protein>
    <submittedName>
        <fullName evidence="1">Uncharacterized protein</fullName>
    </submittedName>
</protein>
<organism evidence="1 2">
    <name type="scientific">Helicobacter bilis</name>
    <dbReference type="NCBI Taxonomy" id="37372"/>
    <lineage>
        <taxon>Bacteria</taxon>
        <taxon>Pseudomonadati</taxon>
        <taxon>Campylobacterota</taxon>
        <taxon>Epsilonproteobacteria</taxon>
        <taxon>Campylobacterales</taxon>
        <taxon>Helicobacteraceae</taxon>
        <taxon>Helicobacter</taxon>
    </lineage>
</organism>
<dbReference type="AlphaFoldDB" id="A0A1Q2LFH9"/>
<name>A0A1Q2LFH9_9HELI</name>
<dbReference type="EMBL" id="CP019645">
    <property type="protein sequence ID" value="AQQ58837.1"/>
    <property type="molecule type" value="Genomic_DNA"/>
</dbReference>
<reference evidence="1 2" key="1">
    <citation type="submission" date="2017-02" db="EMBL/GenBank/DDBJ databases">
        <title>Whole genome sequencing of Helicobacter bilis strain AAQJH.</title>
        <authorList>
            <person name="Conlan S."/>
            <person name="Thomas P.J."/>
            <person name="Mullikin J."/>
            <person name="Palmore T.N."/>
            <person name="Frank K.M."/>
            <person name="Segre J.A."/>
        </authorList>
    </citation>
    <scope>NUCLEOTIDE SEQUENCE [LARGE SCALE GENOMIC DNA]</scope>
    <source>
        <strain evidence="1 2">AAQJH</strain>
    </source>
</reference>
<proteinExistence type="predicted"/>
<sequence>MQNGSKIACYIECKQTSNIKSRQNLNSKINSNIFSLFTKARTSKELLPTLAKKMIEFRIPR</sequence>
<dbReference type="Proteomes" id="UP000188298">
    <property type="component" value="Chromosome"/>
</dbReference>
<evidence type="ECO:0000313" key="2">
    <source>
        <dbReference type="Proteomes" id="UP000188298"/>
    </source>
</evidence>
<accession>A0A1Q2LFH9</accession>
<evidence type="ECO:0000313" key="1">
    <source>
        <dbReference type="EMBL" id="AQQ58837.1"/>
    </source>
</evidence>